<dbReference type="AlphaFoldDB" id="A0A5N6UG24"/>
<evidence type="ECO:0000313" key="2">
    <source>
        <dbReference type="Proteomes" id="UP000326950"/>
    </source>
</evidence>
<gene>
    <name evidence="1" type="ORF">BDV40DRAFT_305053</name>
</gene>
<dbReference type="GO" id="GO:0016491">
    <property type="term" value="F:oxidoreductase activity"/>
    <property type="evidence" value="ECO:0007669"/>
    <property type="project" value="InterPro"/>
</dbReference>
<reference evidence="1 2" key="1">
    <citation type="submission" date="2019-04" db="EMBL/GenBank/DDBJ databases">
        <title>Friends and foes A comparative genomics study of 23 Aspergillus species from section Flavi.</title>
        <authorList>
            <consortium name="DOE Joint Genome Institute"/>
            <person name="Kjaerbolling I."/>
            <person name="Vesth T."/>
            <person name="Frisvad J.C."/>
            <person name="Nybo J.L."/>
            <person name="Theobald S."/>
            <person name="Kildgaard S."/>
            <person name="Isbrandt T."/>
            <person name="Kuo A."/>
            <person name="Sato A."/>
            <person name="Lyhne E.K."/>
            <person name="Kogle M.E."/>
            <person name="Wiebenga A."/>
            <person name="Kun R.S."/>
            <person name="Lubbers R.J."/>
            <person name="Makela M.R."/>
            <person name="Barry K."/>
            <person name="Chovatia M."/>
            <person name="Clum A."/>
            <person name="Daum C."/>
            <person name="Haridas S."/>
            <person name="He G."/>
            <person name="LaButti K."/>
            <person name="Lipzen A."/>
            <person name="Mondo S."/>
            <person name="Riley R."/>
            <person name="Salamov A."/>
            <person name="Simmons B.A."/>
            <person name="Magnuson J.K."/>
            <person name="Henrissat B."/>
            <person name="Mortensen U.H."/>
            <person name="Larsen T.O."/>
            <person name="Devries R.P."/>
            <person name="Grigoriev I.V."/>
            <person name="Machida M."/>
            <person name="Baker S.E."/>
            <person name="Andersen M.R."/>
        </authorList>
    </citation>
    <scope>NUCLEOTIDE SEQUENCE [LARGE SCALE GENOMIC DNA]</scope>
    <source>
        <strain evidence="1 2">CBS 117626</strain>
    </source>
</reference>
<keyword evidence="2" id="KW-1185">Reference proteome</keyword>
<dbReference type="InterPro" id="IPR016161">
    <property type="entry name" value="Ald_DH/histidinol_DH"/>
</dbReference>
<protein>
    <submittedName>
        <fullName evidence="1">Uncharacterized protein</fullName>
    </submittedName>
</protein>
<sequence length="78" mass="8741">MPRAQASRRSRLPVTLMLSKTPYWKRRNILFKVADLIEGRANEIGAAHSLETSCTTNYVAAQPSTTLTGTIPSIYDRF</sequence>
<proteinExistence type="predicted"/>
<name>A0A5N6UG24_ASPTM</name>
<accession>A0A5N6UG24</accession>
<dbReference type="SUPFAM" id="SSF53720">
    <property type="entry name" value="ALDH-like"/>
    <property type="match status" value="1"/>
</dbReference>
<dbReference type="Proteomes" id="UP000326950">
    <property type="component" value="Unassembled WGS sequence"/>
</dbReference>
<organism evidence="1 2">
    <name type="scientific">Aspergillus tamarii</name>
    <dbReference type="NCBI Taxonomy" id="41984"/>
    <lineage>
        <taxon>Eukaryota</taxon>
        <taxon>Fungi</taxon>
        <taxon>Dikarya</taxon>
        <taxon>Ascomycota</taxon>
        <taxon>Pezizomycotina</taxon>
        <taxon>Eurotiomycetes</taxon>
        <taxon>Eurotiomycetidae</taxon>
        <taxon>Eurotiales</taxon>
        <taxon>Aspergillaceae</taxon>
        <taxon>Aspergillus</taxon>
        <taxon>Aspergillus subgen. Circumdati</taxon>
    </lineage>
</organism>
<evidence type="ECO:0000313" key="1">
    <source>
        <dbReference type="EMBL" id="KAE8157565.1"/>
    </source>
</evidence>
<dbReference type="EMBL" id="ML738720">
    <property type="protein sequence ID" value="KAE8157565.1"/>
    <property type="molecule type" value="Genomic_DNA"/>
</dbReference>